<dbReference type="Gene3D" id="3.30.70.270">
    <property type="match status" value="1"/>
</dbReference>
<feature type="domain" description="PAS" evidence="2">
    <location>
        <begin position="256"/>
        <end position="329"/>
    </location>
</feature>
<organism evidence="6 7">
    <name type="scientific">Paenibacillus chibensis</name>
    <dbReference type="NCBI Taxonomy" id="59846"/>
    <lineage>
        <taxon>Bacteria</taxon>
        <taxon>Bacillati</taxon>
        <taxon>Bacillota</taxon>
        <taxon>Bacilli</taxon>
        <taxon>Bacillales</taxon>
        <taxon>Paenibacillaceae</taxon>
        <taxon>Paenibacillus</taxon>
    </lineage>
</organism>
<feature type="transmembrane region" description="Helical" evidence="1">
    <location>
        <begin position="106"/>
        <end position="129"/>
    </location>
</feature>
<dbReference type="NCBIfam" id="TIGR00229">
    <property type="entry name" value="sensory_box"/>
    <property type="match status" value="1"/>
</dbReference>
<dbReference type="Pfam" id="PF00990">
    <property type="entry name" value="GGDEF"/>
    <property type="match status" value="1"/>
</dbReference>
<dbReference type="InterPro" id="IPR005330">
    <property type="entry name" value="MHYT_dom"/>
</dbReference>
<dbReference type="InterPro" id="IPR035965">
    <property type="entry name" value="PAS-like_dom_sf"/>
</dbReference>
<dbReference type="SMART" id="SM00267">
    <property type="entry name" value="GGDEF"/>
    <property type="match status" value="1"/>
</dbReference>
<feature type="domain" description="GGDEF" evidence="4">
    <location>
        <begin position="414"/>
        <end position="548"/>
    </location>
</feature>
<feature type="domain" description="MHYT" evidence="5">
    <location>
        <begin position="8"/>
        <end position="200"/>
    </location>
</feature>
<evidence type="ECO:0000259" key="3">
    <source>
        <dbReference type="PROSITE" id="PS50883"/>
    </source>
</evidence>
<dbReference type="InterPro" id="IPR035919">
    <property type="entry name" value="EAL_sf"/>
</dbReference>
<dbReference type="PROSITE" id="PS50112">
    <property type="entry name" value="PAS"/>
    <property type="match status" value="1"/>
</dbReference>
<gene>
    <name evidence="6" type="ORF">P9847_14520</name>
</gene>
<dbReference type="Gene3D" id="3.30.450.20">
    <property type="entry name" value="PAS domain"/>
    <property type="match status" value="1"/>
</dbReference>
<dbReference type="SMART" id="SM00091">
    <property type="entry name" value="PAS"/>
    <property type="match status" value="1"/>
</dbReference>
<dbReference type="InterPro" id="IPR000014">
    <property type="entry name" value="PAS"/>
</dbReference>
<evidence type="ECO:0000259" key="5">
    <source>
        <dbReference type="PROSITE" id="PS50924"/>
    </source>
</evidence>
<dbReference type="SUPFAM" id="SSF141868">
    <property type="entry name" value="EAL domain-like"/>
    <property type="match status" value="1"/>
</dbReference>
<dbReference type="CDD" id="cd01948">
    <property type="entry name" value="EAL"/>
    <property type="match status" value="1"/>
</dbReference>
<protein>
    <submittedName>
        <fullName evidence="6">EAL domain-containing protein</fullName>
    </submittedName>
</protein>
<proteinExistence type="predicted"/>
<dbReference type="PROSITE" id="PS50924">
    <property type="entry name" value="MHYT"/>
    <property type="match status" value="1"/>
</dbReference>
<keyword evidence="1" id="KW-0472">Membrane</keyword>
<dbReference type="InterPro" id="IPR052155">
    <property type="entry name" value="Biofilm_reg_signaling"/>
</dbReference>
<dbReference type="PROSITE" id="PS50887">
    <property type="entry name" value="GGDEF"/>
    <property type="match status" value="1"/>
</dbReference>
<reference evidence="6 7" key="1">
    <citation type="submission" date="2023-03" db="EMBL/GenBank/DDBJ databases">
        <title>Bacillus Genome Sequencing.</title>
        <authorList>
            <person name="Dunlap C."/>
        </authorList>
    </citation>
    <scope>NUCLEOTIDE SEQUENCE [LARGE SCALE GENOMIC DNA]</scope>
    <source>
        <strain evidence="6 7">NRS-52</strain>
    </source>
</reference>
<dbReference type="RefSeq" id="WP_328278843.1">
    <property type="nucleotide sequence ID" value="NZ_JARTLD010000036.1"/>
</dbReference>
<dbReference type="SUPFAM" id="SSF55785">
    <property type="entry name" value="PYP-like sensor domain (PAS domain)"/>
    <property type="match status" value="1"/>
</dbReference>
<dbReference type="Pfam" id="PF08448">
    <property type="entry name" value="PAS_4"/>
    <property type="match status" value="1"/>
</dbReference>
<dbReference type="SUPFAM" id="SSF55073">
    <property type="entry name" value="Nucleotide cyclase"/>
    <property type="match status" value="1"/>
</dbReference>
<dbReference type="SMART" id="SM00052">
    <property type="entry name" value="EAL"/>
    <property type="match status" value="1"/>
</dbReference>
<keyword evidence="1" id="KW-1133">Transmembrane helix</keyword>
<dbReference type="CDD" id="cd00130">
    <property type="entry name" value="PAS"/>
    <property type="match status" value="1"/>
</dbReference>
<evidence type="ECO:0000313" key="6">
    <source>
        <dbReference type="EMBL" id="MED5018519.1"/>
    </source>
</evidence>
<feature type="transmembrane region" description="Helical" evidence="1">
    <location>
        <begin position="12"/>
        <end position="31"/>
    </location>
</feature>
<dbReference type="CDD" id="cd01949">
    <property type="entry name" value="GGDEF"/>
    <property type="match status" value="1"/>
</dbReference>
<evidence type="ECO:0000259" key="2">
    <source>
        <dbReference type="PROSITE" id="PS50112"/>
    </source>
</evidence>
<dbReference type="PANTHER" id="PTHR44757">
    <property type="entry name" value="DIGUANYLATE CYCLASE DGCP"/>
    <property type="match status" value="1"/>
</dbReference>
<dbReference type="NCBIfam" id="TIGR00254">
    <property type="entry name" value="GGDEF"/>
    <property type="match status" value="1"/>
</dbReference>
<keyword evidence="7" id="KW-1185">Reference proteome</keyword>
<dbReference type="InterPro" id="IPR043128">
    <property type="entry name" value="Rev_trsase/Diguanyl_cyclase"/>
</dbReference>
<dbReference type="Pfam" id="PF00563">
    <property type="entry name" value="EAL"/>
    <property type="match status" value="1"/>
</dbReference>
<dbReference type="PANTHER" id="PTHR44757:SF2">
    <property type="entry name" value="BIOFILM ARCHITECTURE MAINTENANCE PROTEIN MBAA"/>
    <property type="match status" value="1"/>
</dbReference>
<feature type="transmembrane region" description="Helical" evidence="1">
    <location>
        <begin position="141"/>
        <end position="164"/>
    </location>
</feature>
<sequence>MDHIHRSHDTLLVLISYLIAFTASYTVLDLTARISLTRGKKRWLWLSFGALVMGMGIWSMHFVGMMSVTMPFPVSYDLIIVLLSVGVAIIASFVALLVVDRRKLSIMQLLGGAVLFASGIVSMHYIGMYAMQAKVTYDMKYVLLSVLVALCASVAALWLSLYFLKNSRRNVAWKKIGSALIMGTAIAGMHYTGMMAAHIESQLSVHHQIYSLQMMLDPKKLAYIISIGTLVTLSLSLTGLYLSRLFSKQESEKQEKEKWYLSLYEHNQDGIISVDLHLQIIGINPAAERIFAIREEDYKHLPVSSLLPGIIEEDREPIREMFVRTFQGEELRYETAIVTGQAVHIDISVLLAPVIVDNQFAGNYIIARDITEEKRTKERIHYLAFHDELTGLPNRRMFNQSLSSMIEAYRTMQKSFAVMVMDIDRFKMINDSLGHIYGDIFLQEMSGRIIEVLEGEQVVLARMGGDEFAAIFPEHKDAEHTLHLAERIIQATSTPFHLKDNDFYVTGSMGIAVFPEHGEDAVQLLINADTAMYEVKKQGKNGYLLFSREVHTQLQERMELEVDMRKALDRSEFTLHYQPQIRTGDVSMIGVEALVRWNHPTRGLLYPGVFIPIAEETGLIIELGNQVLREACRQMYAWHQAGGPLIPVAVNLSSRQFHQPQLVEQISRTLQETGLAAEYLELEITESMMMDATISFDILHQLANLGIRISLDDFGTGYSSLSYLKNLPIHKVKIDRSFIEDIAENSSDKAIVSTIITMAKQLNMDVIAEGIETREQLDILAEQECDEVQGYYYSRPLPAVDIEQRFFVPIREGSLKELSS</sequence>
<evidence type="ECO:0000256" key="1">
    <source>
        <dbReference type="PROSITE-ProRule" id="PRU00244"/>
    </source>
</evidence>
<name>A0ABU6PUG2_9BACL</name>
<keyword evidence="1" id="KW-0812">Transmembrane</keyword>
<dbReference type="Proteomes" id="UP001343257">
    <property type="component" value="Unassembled WGS sequence"/>
</dbReference>
<comment type="caution">
    <text evidence="6">The sequence shown here is derived from an EMBL/GenBank/DDBJ whole genome shotgun (WGS) entry which is preliminary data.</text>
</comment>
<dbReference type="InterPro" id="IPR029787">
    <property type="entry name" value="Nucleotide_cyclase"/>
</dbReference>
<feature type="domain" description="EAL" evidence="3">
    <location>
        <begin position="557"/>
        <end position="810"/>
    </location>
</feature>
<evidence type="ECO:0000259" key="4">
    <source>
        <dbReference type="PROSITE" id="PS50887"/>
    </source>
</evidence>
<dbReference type="Gene3D" id="3.20.20.450">
    <property type="entry name" value="EAL domain"/>
    <property type="match status" value="1"/>
</dbReference>
<dbReference type="InterPro" id="IPR001633">
    <property type="entry name" value="EAL_dom"/>
</dbReference>
<dbReference type="InterPro" id="IPR000160">
    <property type="entry name" value="GGDEF_dom"/>
</dbReference>
<dbReference type="PROSITE" id="PS50883">
    <property type="entry name" value="EAL"/>
    <property type="match status" value="1"/>
</dbReference>
<accession>A0ABU6PUG2</accession>
<feature type="transmembrane region" description="Helical" evidence="1">
    <location>
        <begin position="221"/>
        <end position="243"/>
    </location>
</feature>
<dbReference type="EMBL" id="JARTLD010000036">
    <property type="protein sequence ID" value="MED5018519.1"/>
    <property type="molecule type" value="Genomic_DNA"/>
</dbReference>
<feature type="transmembrane region" description="Helical" evidence="1">
    <location>
        <begin position="43"/>
        <end position="66"/>
    </location>
</feature>
<evidence type="ECO:0000313" key="7">
    <source>
        <dbReference type="Proteomes" id="UP001343257"/>
    </source>
</evidence>
<dbReference type="InterPro" id="IPR013656">
    <property type="entry name" value="PAS_4"/>
</dbReference>
<feature type="transmembrane region" description="Helical" evidence="1">
    <location>
        <begin position="78"/>
        <end position="99"/>
    </location>
</feature>
<dbReference type="Pfam" id="PF03707">
    <property type="entry name" value="MHYT"/>
    <property type="match status" value="3"/>
</dbReference>